<keyword evidence="9" id="KW-0413">Isomerase</keyword>
<keyword evidence="5" id="KW-0378">Hydrolase</keyword>
<dbReference type="GO" id="GO:0043139">
    <property type="term" value="F:5'-3' DNA helicase activity"/>
    <property type="evidence" value="ECO:0007669"/>
    <property type="project" value="UniProtKB-EC"/>
</dbReference>
<dbReference type="EC" id="5.6.2.3" evidence="10"/>
<evidence type="ECO:0000256" key="11">
    <source>
        <dbReference type="ARBA" id="ARBA00048954"/>
    </source>
</evidence>
<evidence type="ECO:0000259" key="12">
    <source>
        <dbReference type="PROSITE" id="PS51199"/>
    </source>
</evidence>
<evidence type="ECO:0000256" key="4">
    <source>
        <dbReference type="ARBA" id="ARBA00022741"/>
    </source>
</evidence>
<organism evidence="13 14">
    <name type="scientific">Draconibacterium sediminis</name>
    <dbReference type="NCBI Taxonomy" id="1544798"/>
    <lineage>
        <taxon>Bacteria</taxon>
        <taxon>Pseudomonadati</taxon>
        <taxon>Bacteroidota</taxon>
        <taxon>Bacteroidia</taxon>
        <taxon>Marinilabiliales</taxon>
        <taxon>Prolixibacteraceae</taxon>
        <taxon>Draconibacterium</taxon>
    </lineage>
</organism>
<dbReference type="InterPro" id="IPR036185">
    <property type="entry name" value="DNA_heli_DnaB-like_N_sf"/>
</dbReference>
<dbReference type="Proteomes" id="UP000032544">
    <property type="component" value="Unassembled WGS sequence"/>
</dbReference>
<name>A0A0D8JHP0_9BACT</name>
<dbReference type="SUPFAM" id="SSF52540">
    <property type="entry name" value="P-loop containing nucleoside triphosphate hydrolases"/>
    <property type="match status" value="1"/>
</dbReference>
<comment type="similarity">
    <text evidence="1">Belongs to the helicase family. DnaB subfamily.</text>
</comment>
<dbReference type="InterPro" id="IPR016136">
    <property type="entry name" value="DNA_helicase_N/primase_C"/>
</dbReference>
<keyword evidence="3" id="KW-0235">DNA replication</keyword>
<gene>
    <name evidence="13" type="ORF">LH29_08310</name>
</gene>
<dbReference type="SUPFAM" id="SSF48024">
    <property type="entry name" value="N-terminal domain of DnaB helicase"/>
    <property type="match status" value="1"/>
</dbReference>
<evidence type="ECO:0000256" key="8">
    <source>
        <dbReference type="ARBA" id="ARBA00023125"/>
    </source>
</evidence>
<evidence type="ECO:0000256" key="6">
    <source>
        <dbReference type="ARBA" id="ARBA00022806"/>
    </source>
</evidence>
<comment type="caution">
    <text evidence="13">The sequence shown here is derived from an EMBL/GenBank/DDBJ whole genome shotgun (WGS) entry which is preliminary data.</text>
</comment>
<dbReference type="InterPro" id="IPR007694">
    <property type="entry name" value="DNA_helicase_DnaB-like_C"/>
</dbReference>
<evidence type="ECO:0000256" key="3">
    <source>
        <dbReference type="ARBA" id="ARBA00022705"/>
    </source>
</evidence>
<keyword evidence="6" id="KW-0347">Helicase</keyword>
<dbReference type="AlphaFoldDB" id="A0A0D8JHP0"/>
<dbReference type="Gene3D" id="3.40.50.300">
    <property type="entry name" value="P-loop containing nucleotide triphosphate hydrolases"/>
    <property type="match status" value="1"/>
</dbReference>
<dbReference type="Gene3D" id="1.10.860.10">
    <property type="entry name" value="DNAb Helicase, Chain A"/>
    <property type="match status" value="1"/>
</dbReference>
<dbReference type="Pfam" id="PF00772">
    <property type="entry name" value="DnaB"/>
    <property type="match status" value="1"/>
</dbReference>
<evidence type="ECO:0000256" key="1">
    <source>
        <dbReference type="ARBA" id="ARBA00008428"/>
    </source>
</evidence>
<evidence type="ECO:0000313" key="13">
    <source>
        <dbReference type="EMBL" id="KJF45363.1"/>
    </source>
</evidence>
<dbReference type="RefSeq" id="WP_045027495.1">
    <property type="nucleotide sequence ID" value="NZ_JRHC01000001.1"/>
</dbReference>
<comment type="catalytic activity">
    <reaction evidence="11">
        <text>ATP + H2O = ADP + phosphate + H(+)</text>
        <dbReference type="Rhea" id="RHEA:13065"/>
        <dbReference type="ChEBI" id="CHEBI:15377"/>
        <dbReference type="ChEBI" id="CHEBI:15378"/>
        <dbReference type="ChEBI" id="CHEBI:30616"/>
        <dbReference type="ChEBI" id="CHEBI:43474"/>
        <dbReference type="ChEBI" id="CHEBI:456216"/>
        <dbReference type="EC" id="5.6.2.3"/>
    </reaction>
</comment>
<keyword evidence="4" id="KW-0547">Nucleotide-binding</keyword>
<proteinExistence type="inferred from homology"/>
<evidence type="ECO:0000256" key="9">
    <source>
        <dbReference type="ARBA" id="ARBA00023235"/>
    </source>
</evidence>
<dbReference type="PROSITE" id="PS51199">
    <property type="entry name" value="SF4_HELICASE"/>
    <property type="match status" value="1"/>
</dbReference>
<dbReference type="OrthoDB" id="9773982at2"/>
<protein>
    <recommendedName>
        <fullName evidence="10">DNA 5'-3' helicase</fullName>
        <ecNumber evidence="10">5.6.2.3</ecNumber>
    </recommendedName>
</protein>
<keyword evidence="2" id="KW-0639">Primosome</keyword>
<reference evidence="13 14" key="1">
    <citation type="submission" date="2014-09" db="EMBL/GenBank/DDBJ databases">
        <title>Draft Genome Sequence of Draconibacterium sp. JN14CK-3.</title>
        <authorList>
            <person name="Dong C."/>
            <person name="Lai Q."/>
            <person name="Shao Z."/>
        </authorList>
    </citation>
    <scope>NUCLEOTIDE SEQUENCE [LARGE SCALE GENOMIC DNA]</scope>
    <source>
        <strain evidence="13 14">JN14CK-3</strain>
    </source>
</reference>
<dbReference type="PANTHER" id="PTHR30153">
    <property type="entry name" value="REPLICATIVE DNA HELICASE DNAB"/>
    <property type="match status" value="1"/>
</dbReference>
<dbReference type="InterPro" id="IPR027417">
    <property type="entry name" value="P-loop_NTPase"/>
</dbReference>
<dbReference type="PANTHER" id="PTHR30153:SF2">
    <property type="entry name" value="REPLICATIVE DNA HELICASE"/>
    <property type="match status" value="1"/>
</dbReference>
<dbReference type="CDD" id="cd00984">
    <property type="entry name" value="DnaB_C"/>
    <property type="match status" value="1"/>
</dbReference>
<dbReference type="GO" id="GO:0006269">
    <property type="term" value="P:DNA replication, synthesis of primer"/>
    <property type="evidence" value="ECO:0007669"/>
    <property type="project" value="UniProtKB-KW"/>
</dbReference>
<dbReference type="GO" id="GO:1990077">
    <property type="term" value="C:primosome complex"/>
    <property type="evidence" value="ECO:0007669"/>
    <property type="project" value="UniProtKB-KW"/>
</dbReference>
<evidence type="ECO:0000313" key="14">
    <source>
        <dbReference type="Proteomes" id="UP000032544"/>
    </source>
</evidence>
<evidence type="ECO:0000256" key="2">
    <source>
        <dbReference type="ARBA" id="ARBA00022515"/>
    </source>
</evidence>
<accession>A0A0D8JHP0</accession>
<evidence type="ECO:0000256" key="10">
    <source>
        <dbReference type="ARBA" id="ARBA00044969"/>
    </source>
</evidence>
<dbReference type="GO" id="GO:0005829">
    <property type="term" value="C:cytosol"/>
    <property type="evidence" value="ECO:0007669"/>
    <property type="project" value="TreeGrafter"/>
</dbReference>
<sequence>MQKVHEIPDKIPPQALDAESAVLGALLLEKDAYEKVSGLIDFNHFYLEAHQEIYKVIKAKAAKKEAIDQVTITKSLKDASMLDSIGGPGYLIQLTKNVVSAAHIQAHSRIIAEMYYKRQSILKATQIIEMSFDGRDVEELGLQWQQSCVQLENIFTVVDSGTPIHQVLKNTIEEMNQDCARLKERQTPGIPSGFEAYDTASGGWRAGDLSILAARPGVGKTSFALHFALMAAIAGNWVNIYSWEMKKEDLARILLAIVSGIYRSDIRDGKLDLGAWKKINKAVGELENLPIIFRDASGMNIEQVQATVRENHRHGRCDFVIVDYLQLISPVKKSVIREQEVAQISRTLKMIAQTRNIPVLALSQLNRTAEGETPKLSHLRESGAIEQDADNVLFLHRPDDDQNVIELKMAKHRRGKLGDIEIRCNDQMTRFKQAEEVFEKEF</sequence>
<evidence type="ECO:0000256" key="5">
    <source>
        <dbReference type="ARBA" id="ARBA00022801"/>
    </source>
</evidence>
<keyword evidence="8" id="KW-0238">DNA-binding</keyword>
<dbReference type="InterPro" id="IPR007693">
    <property type="entry name" value="DNA_helicase_DnaB-like_N"/>
</dbReference>
<feature type="domain" description="SF4 helicase" evidence="12">
    <location>
        <begin position="183"/>
        <end position="438"/>
    </location>
</feature>
<dbReference type="Pfam" id="PF03796">
    <property type="entry name" value="DnaB_C"/>
    <property type="match status" value="1"/>
</dbReference>
<dbReference type="GO" id="GO:0003677">
    <property type="term" value="F:DNA binding"/>
    <property type="evidence" value="ECO:0007669"/>
    <property type="project" value="UniProtKB-KW"/>
</dbReference>
<evidence type="ECO:0000256" key="7">
    <source>
        <dbReference type="ARBA" id="ARBA00022840"/>
    </source>
</evidence>
<dbReference type="STRING" id="1544798.LH29_08310"/>
<dbReference type="PATRIC" id="fig|1544798.3.peg.1668"/>
<dbReference type="GO" id="GO:0016787">
    <property type="term" value="F:hydrolase activity"/>
    <property type="evidence" value="ECO:0007669"/>
    <property type="project" value="UniProtKB-KW"/>
</dbReference>
<dbReference type="GO" id="GO:0005524">
    <property type="term" value="F:ATP binding"/>
    <property type="evidence" value="ECO:0007669"/>
    <property type="project" value="UniProtKB-KW"/>
</dbReference>
<keyword evidence="7" id="KW-0067">ATP-binding</keyword>
<dbReference type="EMBL" id="JRHC01000001">
    <property type="protein sequence ID" value="KJF45363.1"/>
    <property type="molecule type" value="Genomic_DNA"/>
</dbReference>
<keyword evidence="14" id="KW-1185">Reference proteome</keyword>